<dbReference type="AlphaFoldDB" id="A0A2K9IV12"/>
<gene>
    <name evidence="1" type="ORF">A21D_00506</name>
</gene>
<accession>A0A2K9IV12</accession>
<dbReference type="Proteomes" id="UP000234237">
    <property type="component" value="Chromosome"/>
</dbReference>
<dbReference type="SUPFAM" id="SSF53098">
    <property type="entry name" value="Ribonuclease H-like"/>
    <property type="match status" value="1"/>
</dbReference>
<reference evidence="2" key="1">
    <citation type="submission" date="2016-11" db="EMBL/GenBank/DDBJ databases">
        <title>Complete genome sequence of Virgibacillus pantothenticus 21D, a halophilic bacterium isolated from the deep hypersaline anoxic basin Discovery in the Mediterranean Sea.</title>
        <authorList>
            <person name="Zeaiter Z."/>
            <person name="Booth J.M."/>
            <person name="Prosdocimi E.M."/>
            <person name="Mapelli F."/>
            <person name="Fusi M."/>
            <person name="Daffonchio D."/>
            <person name="Borin S."/>
            <person name="Crotti E."/>
        </authorList>
    </citation>
    <scope>NUCLEOTIDE SEQUENCE [LARGE SCALE GENOMIC DNA]</scope>
    <source>
        <strain evidence="2">21D</strain>
    </source>
</reference>
<name>A0A2K9IV12_9BACI</name>
<dbReference type="KEGG" id="vpn:A21D_00506"/>
<protein>
    <recommendedName>
        <fullName evidence="3">Integrase catalytic domain-containing protein</fullName>
    </recommendedName>
</protein>
<organism evidence="1 2">
    <name type="scientific">Virgibacillus dokdonensis</name>
    <dbReference type="NCBI Taxonomy" id="302167"/>
    <lineage>
        <taxon>Bacteria</taxon>
        <taxon>Bacillati</taxon>
        <taxon>Bacillota</taxon>
        <taxon>Bacilli</taxon>
        <taxon>Bacillales</taxon>
        <taxon>Bacillaceae</taxon>
        <taxon>Virgibacillus</taxon>
    </lineage>
</organism>
<evidence type="ECO:0000313" key="1">
    <source>
        <dbReference type="EMBL" id="AUJ23619.1"/>
    </source>
</evidence>
<proteinExistence type="predicted"/>
<dbReference type="InterPro" id="IPR012337">
    <property type="entry name" value="RNaseH-like_sf"/>
</dbReference>
<dbReference type="EMBL" id="CP018622">
    <property type="protein sequence ID" value="AUJ23619.1"/>
    <property type="molecule type" value="Genomic_DNA"/>
</dbReference>
<evidence type="ECO:0000313" key="2">
    <source>
        <dbReference type="Proteomes" id="UP000234237"/>
    </source>
</evidence>
<evidence type="ECO:0008006" key="3">
    <source>
        <dbReference type="Google" id="ProtNLM"/>
    </source>
</evidence>
<dbReference type="RefSeq" id="WP_414930287.1">
    <property type="nucleotide sequence ID" value="NZ_CP018622.1"/>
</dbReference>
<sequence>MKKIKLIASDGLFQAGHTVQYNSFPTRKYTSQSVFNDNRGSEFKNKLIDEELDTFGMERSLSDKGKPYDNAVSMAAFKKIKRNLLVAKSLLVPITLTPRSHALL</sequence>